<sequence length="356" mass="38985">MNAGETHVTRAIGAGPGLRRRTVHTAPSRTAHALSSPHRPPPHRAWAFRGCAYARCMSLRLSTVILPYVRWHEGGRSAWQRAEQLGFHTAFTYDHLSWRSFRDGPWFGAVPTLTAAAAVTDRLRLGTLVTSPNFRHPVTLAKELISLDDISGGRVALGIGAGGTGFDATALGQEPWTPRERADRFGEFVPLLDRLLTEDSVSYEGDYYSAHEARNIPGCVQRPRLPFAVAATGPRGLKLAARHGQAWVTTGDPRLYENGTPEQSVQAIRGQAEKLADACAAIGRDVKELDKVLLTGFTPDRGRPLESLDAFVDFAGRHMELGITDIAIHWPIPDSDFAADEKVFEQIAMEAPAQLR</sequence>
<organism evidence="7 8">
    <name type="scientific">Streptomyces avermitilis (strain ATCC 31267 / DSM 46492 / JCM 5070 / NBRC 14893 / NCIMB 12804 / NRRL 8165 / MA-4680)</name>
    <dbReference type="NCBI Taxonomy" id="227882"/>
    <lineage>
        <taxon>Bacteria</taxon>
        <taxon>Bacillati</taxon>
        <taxon>Actinomycetota</taxon>
        <taxon>Actinomycetes</taxon>
        <taxon>Kitasatosporales</taxon>
        <taxon>Streptomycetaceae</taxon>
        <taxon>Streptomyces</taxon>
    </lineage>
</organism>
<dbReference type="GO" id="GO:0008726">
    <property type="term" value="F:alkanesulfonate monooxygenase activity"/>
    <property type="evidence" value="ECO:0007669"/>
    <property type="project" value="TreeGrafter"/>
</dbReference>
<dbReference type="Pfam" id="PF00296">
    <property type="entry name" value="Bac_luciferase"/>
    <property type="match status" value="1"/>
</dbReference>
<gene>
    <name evidence="7" type="ORF">SAVERM_4255</name>
</gene>
<evidence type="ECO:0000313" key="7">
    <source>
        <dbReference type="EMBL" id="BAC71967.1"/>
    </source>
</evidence>
<evidence type="ECO:0000313" key="8">
    <source>
        <dbReference type="Proteomes" id="UP000000428"/>
    </source>
</evidence>
<dbReference type="EMBL" id="BA000030">
    <property type="protein sequence ID" value="BAC71967.1"/>
    <property type="molecule type" value="Genomic_DNA"/>
</dbReference>
<dbReference type="SUPFAM" id="SSF51679">
    <property type="entry name" value="Bacterial luciferase-like"/>
    <property type="match status" value="1"/>
</dbReference>
<dbReference type="KEGG" id="sma:SAVERM_4255"/>
<evidence type="ECO:0000259" key="6">
    <source>
        <dbReference type="Pfam" id="PF00296"/>
    </source>
</evidence>
<reference evidence="7 8" key="1">
    <citation type="journal article" date="2001" name="Proc. Natl. Acad. Sci. U.S.A.">
        <title>Genome sequence of an industrial microorganism Streptomyces avermitilis: deducing the ability of producing secondary metabolites.</title>
        <authorList>
            <person name="Omura S."/>
            <person name="Ikeda H."/>
            <person name="Ishikawa J."/>
            <person name="Hanamoto A."/>
            <person name="Takahashi C."/>
            <person name="Shinose M."/>
            <person name="Takahashi Y."/>
            <person name="Horikawa H."/>
            <person name="Nakazawa H."/>
            <person name="Osonoe T."/>
            <person name="Kikuchi H."/>
            <person name="Shiba T."/>
            <person name="Sakaki Y."/>
            <person name="Hattori M."/>
        </authorList>
    </citation>
    <scope>NUCLEOTIDE SEQUENCE [LARGE SCALE GENOMIC DNA]</scope>
    <source>
        <strain evidence="8">ATCC 31267 / DSM 46492 / JCM 5070 / NBRC 14893 / NCIMB 12804 / NRRL 8165 / MA-4680</strain>
    </source>
</reference>
<feature type="region of interest" description="Disordered" evidence="5">
    <location>
        <begin position="1"/>
        <end position="42"/>
    </location>
</feature>
<dbReference type="AlphaFoldDB" id="Q82FJ7"/>
<evidence type="ECO:0000256" key="2">
    <source>
        <dbReference type="ARBA" id="ARBA00022643"/>
    </source>
</evidence>
<evidence type="ECO:0000256" key="5">
    <source>
        <dbReference type="SAM" id="MobiDB-lite"/>
    </source>
</evidence>
<accession>Q82FJ7</accession>
<dbReference type="PANTHER" id="PTHR42847">
    <property type="entry name" value="ALKANESULFONATE MONOOXYGENASE"/>
    <property type="match status" value="1"/>
</dbReference>
<keyword evidence="8" id="KW-1185">Reference proteome</keyword>
<dbReference type="InterPro" id="IPR011251">
    <property type="entry name" value="Luciferase-like_dom"/>
</dbReference>
<keyword evidence="1" id="KW-0285">Flavoprotein</keyword>
<dbReference type="Gene3D" id="3.20.20.30">
    <property type="entry name" value="Luciferase-like domain"/>
    <property type="match status" value="1"/>
</dbReference>
<proteinExistence type="predicted"/>
<feature type="domain" description="Luciferase-like" evidence="6">
    <location>
        <begin position="80"/>
        <end position="258"/>
    </location>
</feature>
<reference evidence="7 8" key="2">
    <citation type="journal article" date="2003" name="Nat. Biotechnol.">
        <title>Complete genome sequence and comparative analysis of the industrial microorganism Streptomyces avermitilis.</title>
        <authorList>
            <person name="Ikeda H."/>
            <person name="Ishikawa J."/>
            <person name="Hanamoto A."/>
            <person name="Shinose M."/>
            <person name="Kikuchi H."/>
            <person name="Shiba T."/>
            <person name="Sakaki Y."/>
            <person name="Hattori M."/>
            <person name="Omura S."/>
        </authorList>
    </citation>
    <scope>NUCLEOTIDE SEQUENCE [LARGE SCALE GENOMIC DNA]</scope>
    <source>
        <strain evidence="8">ATCC 31267 / DSM 46492 / JCM 5070 / NBRC 14893 / NCIMB 12804 / NRRL 8165 / MA-4680</strain>
    </source>
</reference>
<keyword evidence="2" id="KW-0288">FMN</keyword>
<keyword evidence="3" id="KW-0560">Oxidoreductase</keyword>
<dbReference type="HOGENOM" id="CLU_027853_6_1_11"/>
<dbReference type="GO" id="GO:0046306">
    <property type="term" value="P:alkanesulfonate catabolic process"/>
    <property type="evidence" value="ECO:0007669"/>
    <property type="project" value="TreeGrafter"/>
</dbReference>
<name>Q82FJ7_STRAW</name>
<reference evidence="7 8" key="3">
    <citation type="journal article" date="2014" name="J. Ind. Microbiol. Biotechnol.">
        <title>Genome mining of the Streptomyces avermitilis genome and development of genome-minimized hosts for heterologous expression of biosynthetic gene clusters.</title>
        <authorList>
            <person name="Ikeda H."/>
            <person name="Shin-ya K."/>
            <person name="Omura S."/>
        </authorList>
    </citation>
    <scope>NUCLEOTIDE SEQUENCE [LARGE SCALE GENOMIC DNA]</scope>
    <source>
        <strain evidence="8">ATCC 31267 / DSM 46492 / JCM 5070 / NBRC 14893 / NCIMB 12804 / NRRL 8165 / MA-4680</strain>
    </source>
</reference>
<keyword evidence="4" id="KW-0503">Monooxygenase</keyword>
<evidence type="ECO:0000256" key="4">
    <source>
        <dbReference type="ARBA" id="ARBA00023033"/>
    </source>
</evidence>
<dbReference type="Proteomes" id="UP000000428">
    <property type="component" value="Chromosome"/>
</dbReference>
<dbReference type="InterPro" id="IPR036661">
    <property type="entry name" value="Luciferase-like_sf"/>
</dbReference>
<dbReference type="eggNOG" id="COG2141">
    <property type="taxonomic scope" value="Bacteria"/>
</dbReference>
<dbReference type="PANTHER" id="PTHR42847:SF4">
    <property type="entry name" value="ALKANESULFONATE MONOOXYGENASE-RELATED"/>
    <property type="match status" value="1"/>
</dbReference>
<evidence type="ECO:0000256" key="3">
    <source>
        <dbReference type="ARBA" id="ARBA00023002"/>
    </source>
</evidence>
<evidence type="ECO:0000256" key="1">
    <source>
        <dbReference type="ARBA" id="ARBA00022630"/>
    </source>
</evidence>
<dbReference type="InterPro" id="IPR050172">
    <property type="entry name" value="SsuD_RutA_monooxygenase"/>
</dbReference>
<protein>
    <recommendedName>
        <fullName evidence="6">Luciferase-like domain-containing protein</fullName>
    </recommendedName>
</protein>